<dbReference type="SUPFAM" id="SSF47384">
    <property type="entry name" value="Homodimeric domain of signal transducing histidine kinase"/>
    <property type="match status" value="1"/>
</dbReference>
<dbReference type="PANTHER" id="PTHR42878:SF14">
    <property type="entry name" value="OSMOLARITY TWO-COMPONENT SYSTEM PROTEIN SSK1"/>
    <property type="match status" value="1"/>
</dbReference>
<proteinExistence type="predicted"/>
<evidence type="ECO:0000256" key="4">
    <source>
        <dbReference type="ARBA" id="ARBA00022777"/>
    </source>
</evidence>
<sequence length="389" mass="42373">MHHITTSTDCSQDQCTQPAAFIRNGVEAIVSQWSATPWVDSCISGDEARSKLQSDARALLQAVAAYLVSDGSSRDHPACEAASLIVSAERYASHYLTSGHTEVQLVLTLQALRDAVLQSWIASLTDCSLQTLAAVNQVNQAFDNALSAALDHYSHIRNQCHGLFLKTLAHDLRNPLGGLELMAQMMMQNPTHPADGMLKIACNISRSVDSAVKVAGDMYDLGNLRSGAGLLVNPDKTDLATLCRKLADELASRYPEQSIRMEIGAPGEGLADQSRITQALLKLLGYAVRHGAKHQPPETTLLASAKELVFTVRYFSESPAPNDNESLFIPISRYANHLLARRGPLPDLGLDLYIAREIIQAHEGELNVQSSGGWTTFEVRMQLKDCADR</sequence>
<feature type="domain" description="Histidine kinase" evidence="5">
    <location>
        <begin position="167"/>
        <end position="385"/>
    </location>
</feature>
<dbReference type="InterPro" id="IPR050351">
    <property type="entry name" value="BphY/WalK/GraS-like"/>
</dbReference>
<dbReference type="EC" id="2.7.13.3" evidence="2"/>
<dbReference type="Pfam" id="PF02518">
    <property type="entry name" value="HATPase_c"/>
    <property type="match status" value="1"/>
</dbReference>
<evidence type="ECO:0000256" key="2">
    <source>
        <dbReference type="ARBA" id="ARBA00012438"/>
    </source>
</evidence>
<dbReference type="InterPro" id="IPR036097">
    <property type="entry name" value="HisK_dim/P_sf"/>
</dbReference>
<dbReference type="PROSITE" id="PS50109">
    <property type="entry name" value="HIS_KIN"/>
    <property type="match status" value="1"/>
</dbReference>
<dbReference type="Gene3D" id="1.10.287.130">
    <property type="match status" value="1"/>
</dbReference>
<dbReference type="GO" id="GO:0000155">
    <property type="term" value="F:phosphorelay sensor kinase activity"/>
    <property type="evidence" value="ECO:0007669"/>
    <property type="project" value="InterPro"/>
</dbReference>
<reference evidence="6 7" key="1">
    <citation type="submission" date="2019-03" db="EMBL/GenBank/DDBJ databases">
        <title>Genomic Encyclopedia of Type Strains, Phase IV (KMG-IV): sequencing the most valuable type-strain genomes for metagenomic binning, comparative biology and taxonomic classification.</title>
        <authorList>
            <person name="Goeker M."/>
        </authorList>
    </citation>
    <scope>NUCLEOTIDE SEQUENCE [LARGE SCALE GENOMIC DNA]</scope>
    <source>
        <strain evidence="6 7">DSM 7445</strain>
    </source>
</reference>
<dbReference type="InterPro" id="IPR036890">
    <property type="entry name" value="HATPase_C_sf"/>
</dbReference>
<name>A0A4R3I5M4_PAULE</name>
<comment type="catalytic activity">
    <reaction evidence="1">
        <text>ATP + protein L-histidine = ADP + protein N-phospho-L-histidine.</text>
        <dbReference type="EC" id="2.7.13.3"/>
    </reaction>
</comment>
<keyword evidence="3" id="KW-0808">Transferase</keyword>
<evidence type="ECO:0000313" key="6">
    <source>
        <dbReference type="EMBL" id="TCS39309.1"/>
    </source>
</evidence>
<dbReference type="Gene3D" id="3.30.565.10">
    <property type="entry name" value="Histidine kinase-like ATPase, C-terminal domain"/>
    <property type="match status" value="1"/>
</dbReference>
<dbReference type="Pfam" id="PF00512">
    <property type="entry name" value="HisKA"/>
    <property type="match status" value="1"/>
</dbReference>
<evidence type="ECO:0000256" key="3">
    <source>
        <dbReference type="ARBA" id="ARBA00022679"/>
    </source>
</evidence>
<dbReference type="InterPro" id="IPR005467">
    <property type="entry name" value="His_kinase_dom"/>
</dbReference>
<dbReference type="SUPFAM" id="SSF55874">
    <property type="entry name" value="ATPase domain of HSP90 chaperone/DNA topoisomerase II/histidine kinase"/>
    <property type="match status" value="1"/>
</dbReference>
<evidence type="ECO:0000259" key="5">
    <source>
        <dbReference type="PROSITE" id="PS50109"/>
    </source>
</evidence>
<dbReference type="InterPro" id="IPR003594">
    <property type="entry name" value="HATPase_dom"/>
</dbReference>
<dbReference type="Proteomes" id="UP000295382">
    <property type="component" value="Unassembled WGS sequence"/>
</dbReference>
<organism evidence="6 7">
    <name type="scientific">Paucimonas lemoignei</name>
    <name type="common">Pseudomonas lemoignei</name>
    <dbReference type="NCBI Taxonomy" id="29443"/>
    <lineage>
        <taxon>Bacteria</taxon>
        <taxon>Pseudomonadati</taxon>
        <taxon>Pseudomonadota</taxon>
        <taxon>Betaproteobacteria</taxon>
        <taxon>Burkholderiales</taxon>
        <taxon>Burkholderiaceae</taxon>
        <taxon>Paucimonas</taxon>
    </lineage>
</organism>
<dbReference type="CDD" id="cd00082">
    <property type="entry name" value="HisKA"/>
    <property type="match status" value="1"/>
</dbReference>
<dbReference type="RefSeq" id="WP_132256556.1">
    <property type="nucleotide sequence ID" value="NZ_SLZQ01000001.1"/>
</dbReference>
<comment type="caution">
    <text evidence="6">The sequence shown here is derived from an EMBL/GenBank/DDBJ whole genome shotgun (WGS) entry which is preliminary data.</text>
</comment>
<dbReference type="GO" id="GO:0000156">
    <property type="term" value="F:phosphorelay response regulator activity"/>
    <property type="evidence" value="ECO:0007669"/>
    <property type="project" value="TreeGrafter"/>
</dbReference>
<dbReference type="AlphaFoldDB" id="A0A4R3I5M4"/>
<dbReference type="InterPro" id="IPR003661">
    <property type="entry name" value="HisK_dim/P_dom"/>
</dbReference>
<evidence type="ECO:0000313" key="7">
    <source>
        <dbReference type="Proteomes" id="UP000295382"/>
    </source>
</evidence>
<dbReference type="GO" id="GO:0030295">
    <property type="term" value="F:protein kinase activator activity"/>
    <property type="evidence" value="ECO:0007669"/>
    <property type="project" value="TreeGrafter"/>
</dbReference>
<evidence type="ECO:0000256" key="1">
    <source>
        <dbReference type="ARBA" id="ARBA00000085"/>
    </source>
</evidence>
<dbReference type="EMBL" id="SLZQ01000001">
    <property type="protein sequence ID" value="TCS39309.1"/>
    <property type="molecule type" value="Genomic_DNA"/>
</dbReference>
<protein>
    <recommendedName>
        <fullName evidence="2">histidine kinase</fullName>
        <ecNumber evidence="2">2.7.13.3</ecNumber>
    </recommendedName>
</protein>
<accession>A0A4R3I5M4</accession>
<keyword evidence="7" id="KW-1185">Reference proteome</keyword>
<gene>
    <name evidence="6" type="ORF">EDC30_101265</name>
</gene>
<dbReference type="PANTHER" id="PTHR42878">
    <property type="entry name" value="TWO-COMPONENT HISTIDINE KINASE"/>
    <property type="match status" value="1"/>
</dbReference>
<keyword evidence="4 6" id="KW-0418">Kinase</keyword>
<dbReference type="GO" id="GO:0007234">
    <property type="term" value="P:osmosensory signaling via phosphorelay pathway"/>
    <property type="evidence" value="ECO:0007669"/>
    <property type="project" value="TreeGrafter"/>
</dbReference>
<dbReference type="SMART" id="SM00388">
    <property type="entry name" value="HisKA"/>
    <property type="match status" value="1"/>
</dbReference>
<dbReference type="OrthoDB" id="8807260at2"/>